<dbReference type="EMBL" id="JXNU01000003">
    <property type="protein sequence ID" value="KKF36809.1"/>
    <property type="molecule type" value="Genomic_DNA"/>
</dbReference>
<dbReference type="PATRIC" id="fig|65700.7.peg.4369"/>
<organism evidence="1 2">
    <name type="scientific">Erwinia tracheiphila</name>
    <dbReference type="NCBI Taxonomy" id="65700"/>
    <lineage>
        <taxon>Bacteria</taxon>
        <taxon>Pseudomonadati</taxon>
        <taxon>Pseudomonadota</taxon>
        <taxon>Gammaproteobacteria</taxon>
        <taxon>Enterobacterales</taxon>
        <taxon>Erwiniaceae</taxon>
        <taxon>Erwinia</taxon>
    </lineage>
</organism>
<reference evidence="1 2" key="1">
    <citation type="submission" date="2015-01" db="EMBL/GenBank/DDBJ databases">
        <title>Erwinia tracheiphila.</title>
        <authorList>
            <person name="Shapiro L.R."/>
        </authorList>
    </citation>
    <scope>NUCLEOTIDE SEQUENCE [LARGE SCALE GENOMIC DNA]</scope>
    <source>
        <strain evidence="1 2">BuffGH</strain>
    </source>
</reference>
<keyword evidence="2" id="KW-1185">Reference proteome</keyword>
<gene>
    <name evidence="1" type="ORF">SY86_17455</name>
</gene>
<protein>
    <submittedName>
        <fullName evidence="1">Uncharacterized protein</fullName>
    </submittedName>
</protein>
<proteinExistence type="predicted"/>
<name>A0A0M2KCX7_9GAMM</name>
<sequence>MMQQKNCDKCFYDGYLCNFPQVAIRCRVLRSINHHLNLYYCILDPQPEAEKVNVFSCRLTLKLKFCTTEILLPFYHSSCIFPSALASLCNYEATDDVPNLITSHSSSHQWGTP</sequence>
<dbReference type="Proteomes" id="UP000033924">
    <property type="component" value="Unassembled WGS sequence"/>
</dbReference>
<comment type="caution">
    <text evidence="1">The sequence shown here is derived from an EMBL/GenBank/DDBJ whole genome shotgun (WGS) entry which is preliminary data.</text>
</comment>
<dbReference type="AlphaFoldDB" id="A0A0M2KCX7"/>
<evidence type="ECO:0000313" key="2">
    <source>
        <dbReference type="Proteomes" id="UP000033924"/>
    </source>
</evidence>
<evidence type="ECO:0000313" key="1">
    <source>
        <dbReference type="EMBL" id="KKF36809.1"/>
    </source>
</evidence>
<accession>A0A0M2KCX7</accession>